<dbReference type="InterPro" id="IPR001387">
    <property type="entry name" value="Cro/C1-type_HTH"/>
</dbReference>
<dbReference type="Gene3D" id="1.10.260.40">
    <property type="entry name" value="lambda repressor-like DNA-binding domains"/>
    <property type="match status" value="1"/>
</dbReference>
<feature type="domain" description="HTH cro/C1-type" evidence="1">
    <location>
        <begin position="27"/>
        <end position="81"/>
    </location>
</feature>
<gene>
    <name evidence="2" type="ORF">DQ226_04975</name>
</gene>
<proteinExistence type="predicted"/>
<protein>
    <submittedName>
        <fullName evidence="2">XRE family transcriptional regulator</fullName>
    </submittedName>
</protein>
<sequence>MPISDHKFSPMELREREVVRRAIGTVVARLRKAAALSQVEVAEQANMSERELRRIEKGVGGTPLDRLWPLARAINSTPEEIVLEAQKLISADPELG</sequence>
<evidence type="ECO:0000313" key="3">
    <source>
        <dbReference type="Proteomes" id="UP000252187"/>
    </source>
</evidence>
<dbReference type="CDD" id="cd00093">
    <property type="entry name" value="HTH_XRE"/>
    <property type="match status" value="1"/>
</dbReference>
<dbReference type="Proteomes" id="UP000252187">
    <property type="component" value="Unassembled WGS sequence"/>
</dbReference>
<accession>A0A365PBV1</accession>
<dbReference type="InterPro" id="IPR010982">
    <property type="entry name" value="Lambda_DNA-bd_dom_sf"/>
</dbReference>
<organism evidence="2 3">
    <name type="scientific">Dietzia maris</name>
    <dbReference type="NCBI Taxonomy" id="37915"/>
    <lineage>
        <taxon>Bacteria</taxon>
        <taxon>Bacillati</taxon>
        <taxon>Actinomycetota</taxon>
        <taxon>Actinomycetes</taxon>
        <taxon>Mycobacteriales</taxon>
        <taxon>Dietziaceae</taxon>
        <taxon>Dietzia</taxon>
    </lineage>
</organism>
<evidence type="ECO:0000313" key="2">
    <source>
        <dbReference type="EMBL" id="RBA38297.1"/>
    </source>
</evidence>
<dbReference type="RefSeq" id="WP_081470468.1">
    <property type="nucleotide sequence ID" value="NZ_JALXXI010000001.1"/>
</dbReference>
<comment type="caution">
    <text evidence="2">The sequence shown here is derived from an EMBL/GenBank/DDBJ whole genome shotgun (WGS) entry which is preliminary data.</text>
</comment>
<dbReference type="GO" id="GO:0003677">
    <property type="term" value="F:DNA binding"/>
    <property type="evidence" value="ECO:0007669"/>
    <property type="project" value="InterPro"/>
</dbReference>
<evidence type="ECO:0000259" key="1">
    <source>
        <dbReference type="PROSITE" id="PS50943"/>
    </source>
</evidence>
<dbReference type="EMBL" id="QNTT01000009">
    <property type="protein sequence ID" value="RBA38297.1"/>
    <property type="molecule type" value="Genomic_DNA"/>
</dbReference>
<dbReference type="PROSITE" id="PS50943">
    <property type="entry name" value="HTH_CROC1"/>
    <property type="match status" value="1"/>
</dbReference>
<dbReference type="SUPFAM" id="SSF47413">
    <property type="entry name" value="lambda repressor-like DNA-binding domains"/>
    <property type="match status" value="1"/>
</dbReference>
<dbReference type="SMART" id="SM00530">
    <property type="entry name" value="HTH_XRE"/>
    <property type="match status" value="1"/>
</dbReference>
<reference evidence="2 3" key="1">
    <citation type="submission" date="2018-06" db="EMBL/GenBank/DDBJ databases">
        <title>Whole genome sequencing of four bacterial strains from South Shetland trench revealing bio-synthetic gene clusters.</title>
        <authorList>
            <person name="Abdel-Mageed W.M."/>
            <person name="Lehri B."/>
            <person name="Jarmusch S.A."/>
            <person name="Miranda K."/>
            <person name="Goodfellow M."/>
            <person name="Jaspars M."/>
            <person name="Karlyshev A.V."/>
        </authorList>
    </citation>
    <scope>NUCLEOTIDE SEQUENCE [LARGE SCALE GENOMIC DNA]</scope>
    <source>
        <strain evidence="2 3">SST1</strain>
    </source>
</reference>
<dbReference type="Pfam" id="PF01381">
    <property type="entry name" value="HTH_3"/>
    <property type="match status" value="1"/>
</dbReference>
<dbReference type="AlphaFoldDB" id="A0A365PBV1"/>
<name>A0A365PBV1_9ACTN</name>